<dbReference type="InterPro" id="IPR015300">
    <property type="entry name" value="DNA-bd_pseudobarrel_sf"/>
</dbReference>
<dbReference type="InterPro" id="IPR001471">
    <property type="entry name" value="AP2/ERF_dom"/>
</dbReference>
<evidence type="ECO:0000259" key="8">
    <source>
        <dbReference type="PROSITE" id="PS51032"/>
    </source>
</evidence>
<feature type="domain" description="TF-B3" evidence="7">
    <location>
        <begin position="144"/>
        <end position="258"/>
    </location>
</feature>
<dbReference type="SUPFAM" id="SSF101936">
    <property type="entry name" value="DNA-binding pseudobarrel domain"/>
    <property type="match status" value="1"/>
</dbReference>
<dbReference type="CDD" id="cd10017">
    <property type="entry name" value="B3_DNA"/>
    <property type="match status" value="1"/>
</dbReference>
<evidence type="ECO:0000313" key="10">
    <source>
        <dbReference type="Proteomes" id="UP001163823"/>
    </source>
</evidence>
<comment type="similarity">
    <text evidence="2">Belongs to the AP2/ERF transcription factor family. RAV subfamily.</text>
</comment>
<dbReference type="PROSITE" id="PS50863">
    <property type="entry name" value="B3"/>
    <property type="match status" value="1"/>
</dbReference>
<dbReference type="Pfam" id="PF02362">
    <property type="entry name" value="B3"/>
    <property type="match status" value="1"/>
</dbReference>
<dbReference type="GO" id="GO:0003700">
    <property type="term" value="F:DNA-binding transcription factor activity"/>
    <property type="evidence" value="ECO:0007669"/>
    <property type="project" value="InterPro"/>
</dbReference>
<evidence type="ECO:0000256" key="1">
    <source>
        <dbReference type="ARBA" id="ARBA00004123"/>
    </source>
</evidence>
<dbReference type="SMART" id="SM01019">
    <property type="entry name" value="B3"/>
    <property type="match status" value="1"/>
</dbReference>
<dbReference type="InterPro" id="IPR003340">
    <property type="entry name" value="B3_DNA-bd"/>
</dbReference>
<accession>A0AAD7L7H3</accession>
<evidence type="ECO:0000256" key="5">
    <source>
        <dbReference type="ARBA" id="ARBA00023163"/>
    </source>
</evidence>
<dbReference type="GO" id="GO:0003677">
    <property type="term" value="F:DNA binding"/>
    <property type="evidence" value="ECO:0007669"/>
    <property type="project" value="UniProtKB-KW"/>
</dbReference>
<name>A0AAD7L7H3_QUISA</name>
<dbReference type="Proteomes" id="UP001163823">
    <property type="component" value="Chromosome 10"/>
</dbReference>
<comment type="subcellular location">
    <subcellularLocation>
        <location evidence="1">Nucleus</location>
    </subcellularLocation>
</comment>
<dbReference type="EMBL" id="JARAOO010000010">
    <property type="protein sequence ID" value="KAJ7952562.1"/>
    <property type="molecule type" value="Genomic_DNA"/>
</dbReference>
<dbReference type="Gene3D" id="3.30.730.10">
    <property type="entry name" value="AP2/ERF domain"/>
    <property type="match status" value="1"/>
</dbReference>
<evidence type="ECO:0000259" key="7">
    <source>
        <dbReference type="PROSITE" id="PS50863"/>
    </source>
</evidence>
<comment type="caution">
    <text evidence="9">The sequence shown here is derived from an EMBL/GenBank/DDBJ whole genome shotgun (WGS) entry which is preliminary data.</text>
</comment>
<sequence>MALEMSNTNHRGIPINRYSLQCSKERVNSSKFRGVLLLKTGKWGATISHKYKSYWLGSYQAEEAAARAQDSAAIKLKKTVAFLNFPSANHIVQEGIFQSGYSDEEVVKLILEKTYLPKFTCFISYHFPTMGAQASNHDISCQFLFQKELTCSDVDHPSLLIPKKFAVEYFCPTVGINSVEGEDWGRNITLTFHDKHFLSWNFRYSYWKSTGSFLLSKGWGQFIKMYKLKPGDTVFFFRCSYPEVGDEEFYMIDVLHSNLEVPAYGRNVEQKMDVGEIVNNEGEVDNIMEKEATEGIKLFGVQIG</sequence>
<dbReference type="AlphaFoldDB" id="A0AAD7L7H3"/>
<evidence type="ECO:0000256" key="2">
    <source>
        <dbReference type="ARBA" id="ARBA00009089"/>
    </source>
</evidence>
<keyword evidence="6" id="KW-0539">Nucleus</keyword>
<dbReference type="InterPro" id="IPR016177">
    <property type="entry name" value="DNA-bd_dom_sf"/>
</dbReference>
<dbReference type="InterPro" id="IPR036955">
    <property type="entry name" value="AP2/ERF_dom_sf"/>
</dbReference>
<evidence type="ECO:0000256" key="4">
    <source>
        <dbReference type="ARBA" id="ARBA00023125"/>
    </source>
</evidence>
<keyword evidence="4" id="KW-0238">DNA-binding</keyword>
<keyword evidence="10" id="KW-1185">Reference proteome</keyword>
<dbReference type="PROSITE" id="PS51032">
    <property type="entry name" value="AP2_ERF"/>
    <property type="match status" value="1"/>
</dbReference>
<dbReference type="KEGG" id="qsa:O6P43_024390"/>
<dbReference type="Gene3D" id="2.40.330.10">
    <property type="entry name" value="DNA-binding pseudobarrel domain"/>
    <property type="match status" value="1"/>
</dbReference>
<dbReference type="SMART" id="SM00380">
    <property type="entry name" value="AP2"/>
    <property type="match status" value="1"/>
</dbReference>
<dbReference type="PANTHER" id="PTHR31140">
    <property type="entry name" value="B3 DOMAIN-CONTAINING TRANSCRIPTION FACTOR ABI3"/>
    <property type="match status" value="1"/>
</dbReference>
<reference evidence="9" key="1">
    <citation type="journal article" date="2023" name="Science">
        <title>Elucidation of the pathway for biosynthesis of saponin adjuvants from the soapbark tree.</title>
        <authorList>
            <person name="Reed J."/>
            <person name="Orme A."/>
            <person name="El-Demerdash A."/>
            <person name="Owen C."/>
            <person name="Martin L.B.B."/>
            <person name="Misra R.C."/>
            <person name="Kikuchi S."/>
            <person name="Rejzek M."/>
            <person name="Martin A.C."/>
            <person name="Harkess A."/>
            <person name="Leebens-Mack J."/>
            <person name="Louveau T."/>
            <person name="Stephenson M.J."/>
            <person name="Osbourn A."/>
        </authorList>
    </citation>
    <scope>NUCLEOTIDE SEQUENCE</scope>
    <source>
        <strain evidence="9">S10</strain>
    </source>
</reference>
<organism evidence="9 10">
    <name type="scientific">Quillaja saponaria</name>
    <name type="common">Soap bark tree</name>
    <dbReference type="NCBI Taxonomy" id="32244"/>
    <lineage>
        <taxon>Eukaryota</taxon>
        <taxon>Viridiplantae</taxon>
        <taxon>Streptophyta</taxon>
        <taxon>Embryophyta</taxon>
        <taxon>Tracheophyta</taxon>
        <taxon>Spermatophyta</taxon>
        <taxon>Magnoliopsida</taxon>
        <taxon>eudicotyledons</taxon>
        <taxon>Gunneridae</taxon>
        <taxon>Pentapetalae</taxon>
        <taxon>rosids</taxon>
        <taxon>fabids</taxon>
        <taxon>Fabales</taxon>
        <taxon>Quillajaceae</taxon>
        <taxon>Quillaja</taxon>
    </lineage>
</organism>
<keyword evidence="5" id="KW-0804">Transcription</keyword>
<feature type="domain" description="AP2/ERF" evidence="8">
    <location>
        <begin position="31"/>
        <end position="86"/>
    </location>
</feature>
<dbReference type="GO" id="GO:0005634">
    <property type="term" value="C:nucleus"/>
    <property type="evidence" value="ECO:0007669"/>
    <property type="project" value="UniProtKB-SubCell"/>
</dbReference>
<dbReference type="SUPFAM" id="SSF54171">
    <property type="entry name" value="DNA-binding domain"/>
    <property type="match status" value="1"/>
</dbReference>
<evidence type="ECO:0000256" key="3">
    <source>
        <dbReference type="ARBA" id="ARBA00023015"/>
    </source>
</evidence>
<dbReference type="PANTHER" id="PTHR31140:SF60">
    <property type="entry name" value="TF-B3 DOMAIN-CONTAINING PROTEIN"/>
    <property type="match status" value="1"/>
</dbReference>
<keyword evidence="3" id="KW-0805">Transcription regulation</keyword>
<gene>
    <name evidence="9" type="ORF">O6P43_024390</name>
</gene>
<protein>
    <submittedName>
        <fullName evidence="9">AP2/ERF and B3 domain-containing transcription factor</fullName>
    </submittedName>
</protein>
<dbReference type="InterPro" id="IPR044800">
    <property type="entry name" value="LEC2-like"/>
</dbReference>
<proteinExistence type="inferred from homology"/>
<evidence type="ECO:0000313" key="9">
    <source>
        <dbReference type="EMBL" id="KAJ7952562.1"/>
    </source>
</evidence>
<evidence type="ECO:0000256" key="6">
    <source>
        <dbReference type="ARBA" id="ARBA00023242"/>
    </source>
</evidence>